<keyword evidence="7" id="KW-1185">Reference proteome</keyword>
<evidence type="ECO:0000256" key="3">
    <source>
        <dbReference type="PROSITE-ProRule" id="PRU00277"/>
    </source>
</evidence>
<evidence type="ECO:0000256" key="2">
    <source>
        <dbReference type="ARBA" id="ARBA00022803"/>
    </source>
</evidence>
<dbReference type="GO" id="GO:0016853">
    <property type="term" value="F:isomerase activity"/>
    <property type="evidence" value="ECO:0007669"/>
    <property type="project" value="UniProtKB-KW"/>
</dbReference>
<dbReference type="RefSeq" id="XP_015059115.1">
    <property type="nucleotide sequence ID" value="XM_015203629.2"/>
</dbReference>
<reference evidence="8" key="2">
    <citation type="submission" date="2025-08" db="UniProtKB">
        <authorList>
            <consortium name="RefSeq"/>
        </authorList>
    </citation>
    <scope>IDENTIFICATION</scope>
</reference>
<evidence type="ECO:0000256" key="1">
    <source>
        <dbReference type="ARBA" id="ARBA00022737"/>
    </source>
</evidence>
<evidence type="ECO:0000256" key="5">
    <source>
        <dbReference type="SAM" id="MobiDB-lite"/>
    </source>
</evidence>
<feature type="domain" description="PPIase FKBP-type" evidence="6">
    <location>
        <begin position="295"/>
        <end position="387"/>
    </location>
</feature>
<dbReference type="SUPFAM" id="SSF48452">
    <property type="entry name" value="TPR-like"/>
    <property type="match status" value="1"/>
</dbReference>
<feature type="compositionally biased region" description="Acidic residues" evidence="5">
    <location>
        <begin position="565"/>
        <end position="587"/>
    </location>
</feature>
<evidence type="ECO:0000256" key="4">
    <source>
        <dbReference type="PROSITE-ProRule" id="PRU00339"/>
    </source>
</evidence>
<evidence type="ECO:0000313" key="8">
    <source>
        <dbReference type="RefSeq" id="XP_015059115.1"/>
    </source>
</evidence>
<dbReference type="InterPro" id="IPR013105">
    <property type="entry name" value="TPR_2"/>
</dbReference>
<feature type="region of interest" description="Disordered" evidence="5">
    <location>
        <begin position="1"/>
        <end position="33"/>
    </location>
</feature>
<dbReference type="InterPro" id="IPR046357">
    <property type="entry name" value="PPIase_dom_sf"/>
</dbReference>
<comment type="catalytic activity">
    <reaction evidence="3">
        <text>[protein]-peptidylproline (omega=180) = [protein]-peptidylproline (omega=0)</text>
        <dbReference type="Rhea" id="RHEA:16237"/>
        <dbReference type="Rhea" id="RHEA-COMP:10747"/>
        <dbReference type="Rhea" id="RHEA-COMP:10748"/>
        <dbReference type="ChEBI" id="CHEBI:83833"/>
        <dbReference type="ChEBI" id="CHEBI:83834"/>
        <dbReference type="EC" id="5.2.1.8"/>
    </reaction>
</comment>
<protein>
    <recommendedName>
        <fullName evidence="3">peptidylprolyl isomerase</fullName>
        <ecNumber evidence="3">5.2.1.8</ecNumber>
    </recommendedName>
</protein>
<dbReference type="InterPro" id="IPR019734">
    <property type="entry name" value="TPR_rpt"/>
</dbReference>
<dbReference type="Pfam" id="PF00254">
    <property type="entry name" value="FKBP_C"/>
    <property type="match status" value="3"/>
</dbReference>
<dbReference type="Proteomes" id="UP000694930">
    <property type="component" value="Chromosome 11"/>
</dbReference>
<dbReference type="PANTHER" id="PTHR46674">
    <property type="entry name" value="INACTIVE PEPTIDYL-PROLYL CIS-TRANS ISOMERASE FKBP6"/>
    <property type="match status" value="1"/>
</dbReference>
<organism evidence="7 8">
    <name type="scientific">Solanum pennellii</name>
    <name type="common">Tomato</name>
    <name type="synonym">Lycopersicon pennellii</name>
    <dbReference type="NCBI Taxonomy" id="28526"/>
    <lineage>
        <taxon>Eukaryota</taxon>
        <taxon>Viridiplantae</taxon>
        <taxon>Streptophyta</taxon>
        <taxon>Embryophyta</taxon>
        <taxon>Tracheophyta</taxon>
        <taxon>Spermatophyta</taxon>
        <taxon>Magnoliopsida</taxon>
        <taxon>eudicotyledons</taxon>
        <taxon>Gunneridae</taxon>
        <taxon>Pentapetalae</taxon>
        <taxon>asterids</taxon>
        <taxon>lamiids</taxon>
        <taxon>Solanales</taxon>
        <taxon>Solanaceae</taxon>
        <taxon>Solanoideae</taxon>
        <taxon>Solaneae</taxon>
        <taxon>Solanum</taxon>
        <taxon>Solanum subgen. Lycopersicon</taxon>
    </lineage>
</organism>
<keyword evidence="1" id="KW-0677">Repeat</keyword>
<feature type="region of interest" description="Disordered" evidence="5">
    <location>
        <begin position="555"/>
        <end position="603"/>
    </location>
</feature>
<sequence length="621" mass="70293">MAVVADDDHEQQVKQPEKKKPESEDDKRRKKIVPGSLMKAIVRPGGGESKPAEGYQVIYHCTVRTLDGVTVESTRSEFGGKGTPIRHVVGKSKIILGLLEGIPTMLKGEVAMFKMKPEMHYGEKDCPVAAPDNFPKDSELHFEIELIEFSKVKVITDDLGVLKKVIEEGQSWETPREPYEVKAWISAKSADGKVILSRTKDEPYFFTFGKPEVPKGLELAIATMPRGEKAVIYVKSQYYTESTLMPVVEGVDEVHFEVELVHFIQVRDVLGDGRLIKRRIRDGRGEFPMDCPLQDSLLRVHYKGLLLNEEKTVFYDTRIDNNGQPLEFSSGEGLVPQGFEMSVRLMLPGEVSLVTCPPDYAYDKFERPANVPEGAYVQWEIELLDFNTPKDWTGFSFREIMDDVEKIKGTGNRLFKEEKFELAKAKYEKVLREFNHVHPQDDEEGKEFANTRNLLHLNVAACLLKLGEHKKSIETCNKVLDANPVHVKALYRRGMAYMASGDYEEARADFNKMMSIDKSSEASAKAALLKLKKEEQEVERRVRKQFKGLFDKRPGEIAEVGTNDGQDDEATSENVEKDDLDNLDDQEERTRQTTAPPPPPGIFSQLRKLFASVGLNRCTIL</sequence>
<evidence type="ECO:0000313" key="7">
    <source>
        <dbReference type="Proteomes" id="UP000694930"/>
    </source>
</evidence>
<proteinExistence type="predicted"/>
<keyword evidence="3" id="KW-0697">Rotamase</keyword>
<name>A0ABM1FMS0_SOLPN</name>
<dbReference type="InterPro" id="IPR042282">
    <property type="entry name" value="FKBP6/shu"/>
</dbReference>
<evidence type="ECO:0000259" key="6">
    <source>
        <dbReference type="PROSITE" id="PS50059"/>
    </source>
</evidence>
<reference evidence="7" key="1">
    <citation type="journal article" date="2014" name="Nat. Genet.">
        <title>The genome of the stress-tolerant wild tomato species Solanum pennellii.</title>
        <authorList>
            <person name="Bolger A."/>
            <person name="Scossa F."/>
            <person name="Bolger M.E."/>
            <person name="Lanz C."/>
            <person name="Maumus F."/>
            <person name="Tohge T."/>
            <person name="Quesneville H."/>
            <person name="Alseekh S."/>
            <person name="Sorensen I."/>
            <person name="Lichtenstein G."/>
            <person name="Fich E.A."/>
            <person name="Conte M."/>
            <person name="Keller H."/>
            <person name="Schneeberger K."/>
            <person name="Schwacke R."/>
            <person name="Ofner I."/>
            <person name="Vrebalov J."/>
            <person name="Xu Y."/>
            <person name="Osorio S."/>
            <person name="Aflitos S.A."/>
            <person name="Schijlen E."/>
            <person name="Jimenez-Gomez J.M."/>
            <person name="Ryngajllo M."/>
            <person name="Kimura S."/>
            <person name="Kumar R."/>
            <person name="Koenig D."/>
            <person name="Headland L.R."/>
            <person name="Maloof J.N."/>
            <person name="Sinha N."/>
            <person name="van Ham R.C."/>
            <person name="Lankhorst R.K."/>
            <person name="Mao L."/>
            <person name="Vogel A."/>
            <person name="Arsova B."/>
            <person name="Panstruga R."/>
            <person name="Fei Z."/>
            <person name="Rose J.K."/>
            <person name="Zamir D."/>
            <person name="Carrari F."/>
            <person name="Giovannoni J.J."/>
            <person name="Weigel D."/>
            <person name="Usadel B."/>
            <person name="Fernie A.R."/>
        </authorList>
    </citation>
    <scope>NUCLEOTIDE SEQUENCE [LARGE SCALE GENOMIC DNA]</scope>
    <source>
        <strain evidence="7">cv. LA0716</strain>
    </source>
</reference>
<dbReference type="InterPro" id="IPR011990">
    <property type="entry name" value="TPR-like_helical_dom_sf"/>
</dbReference>
<feature type="domain" description="PPIase FKBP-type" evidence="6">
    <location>
        <begin position="54"/>
        <end position="150"/>
    </location>
</feature>
<feature type="compositionally biased region" description="Basic and acidic residues" evidence="5">
    <location>
        <begin position="10"/>
        <end position="27"/>
    </location>
</feature>
<keyword evidence="3 8" id="KW-0413">Isomerase</keyword>
<dbReference type="Gene3D" id="1.25.40.10">
    <property type="entry name" value="Tetratricopeptide repeat domain"/>
    <property type="match status" value="1"/>
</dbReference>
<dbReference type="GeneID" id="107005129"/>
<dbReference type="SMART" id="SM00028">
    <property type="entry name" value="TPR"/>
    <property type="match status" value="3"/>
</dbReference>
<accession>A0ABM1FMS0</accession>
<dbReference type="Pfam" id="PF07719">
    <property type="entry name" value="TPR_2"/>
    <property type="match status" value="1"/>
</dbReference>
<gene>
    <name evidence="8" type="primary">LOC107005129</name>
</gene>
<dbReference type="PANTHER" id="PTHR46674:SF1">
    <property type="entry name" value="INACTIVE PEPTIDYL-PROLYL CIS-TRANS ISOMERASE FKBP6"/>
    <property type="match status" value="1"/>
</dbReference>
<keyword evidence="2 4" id="KW-0802">TPR repeat</keyword>
<dbReference type="Pfam" id="PF13181">
    <property type="entry name" value="TPR_8"/>
    <property type="match status" value="1"/>
</dbReference>
<dbReference type="Gene3D" id="3.10.50.40">
    <property type="match status" value="3"/>
</dbReference>
<dbReference type="EC" id="5.2.1.8" evidence="3"/>
<feature type="repeat" description="TPR" evidence="4">
    <location>
        <begin position="487"/>
        <end position="520"/>
    </location>
</feature>
<dbReference type="PROSITE" id="PS50005">
    <property type="entry name" value="TPR"/>
    <property type="match status" value="1"/>
</dbReference>
<feature type="domain" description="PPIase FKBP-type" evidence="6">
    <location>
        <begin position="178"/>
        <end position="264"/>
    </location>
</feature>
<dbReference type="PROSITE" id="PS50059">
    <property type="entry name" value="FKBP_PPIASE"/>
    <property type="match status" value="3"/>
</dbReference>
<dbReference type="SUPFAM" id="SSF54534">
    <property type="entry name" value="FKBP-like"/>
    <property type="match status" value="3"/>
</dbReference>
<dbReference type="InterPro" id="IPR001179">
    <property type="entry name" value="PPIase_FKBP_dom"/>
</dbReference>